<evidence type="ECO:0000256" key="1">
    <source>
        <dbReference type="ARBA" id="ARBA00022691"/>
    </source>
</evidence>
<dbReference type="NCBIfam" id="TIGR00104">
    <property type="entry name" value="tRNA_TsaA"/>
    <property type="match status" value="1"/>
</dbReference>
<dbReference type="PANTHER" id="PTHR12818">
    <property type="entry name" value="TRNA (ADENINE(37)-N6)-METHYLTRANSFERASE"/>
    <property type="match status" value="1"/>
</dbReference>
<dbReference type="InterPro" id="IPR036414">
    <property type="entry name" value="YaeB_N_sf"/>
</dbReference>
<dbReference type="PROSITE" id="PS01318">
    <property type="entry name" value="TSAA_1"/>
    <property type="match status" value="1"/>
</dbReference>
<feature type="domain" description="TsaA-like" evidence="3">
    <location>
        <begin position="17"/>
        <end position="147"/>
    </location>
</feature>
<evidence type="ECO:0000256" key="2">
    <source>
        <dbReference type="ARBA" id="ARBA00033753"/>
    </source>
</evidence>
<keyword evidence="1" id="KW-0949">S-adenosyl-L-methionine</keyword>
<dbReference type="AlphaFoldDB" id="A0A1L3IA73"/>
<dbReference type="CDD" id="cd09281">
    <property type="entry name" value="UPF0066"/>
    <property type="match status" value="1"/>
</dbReference>
<accession>A0A1L3IA73</accession>
<dbReference type="InterPro" id="IPR036413">
    <property type="entry name" value="YaeB-like_sf"/>
</dbReference>
<evidence type="ECO:0000313" key="5">
    <source>
        <dbReference type="Proteomes" id="UP000183859"/>
    </source>
</evidence>
<organism evidence="4 5">
    <name type="scientific">Phaeobacter porticola</name>
    <dbReference type="NCBI Taxonomy" id="1844006"/>
    <lineage>
        <taxon>Bacteria</taxon>
        <taxon>Pseudomonadati</taxon>
        <taxon>Pseudomonadota</taxon>
        <taxon>Alphaproteobacteria</taxon>
        <taxon>Rhodobacterales</taxon>
        <taxon>Roseobacteraceae</taxon>
        <taxon>Phaeobacter</taxon>
    </lineage>
</organism>
<protein>
    <submittedName>
        <fullName evidence="4">Putative methyltransferase, YaeB family</fullName>
    </submittedName>
</protein>
<dbReference type="InterPro" id="IPR040372">
    <property type="entry name" value="YaeB-like"/>
</dbReference>
<dbReference type="InterPro" id="IPR023368">
    <property type="entry name" value="UPF0066_cons_site"/>
</dbReference>
<comment type="similarity">
    <text evidence="2">Belongs to the tRNA methyltransferase O family.</text>
</comment>
<keyword evidence="4" id="KW-0808">Transferase</keyword>
<dbReference type="GO" id="GO:0032259">
    <property type="term" value="P:methylation"/>
    <property type="evidence" value="ECO:0007669"/>
    <property type="project" value="UniProtKB-KW"/>
</dbReference>
<proteinExistence type="inferred from homology"/>
<keyword evidence="4" id="KW-0614">Plasmid</keyword>
<reference evidence="5" key="1">
    <citation type="submission" date="2016-07" db="EMBL/GenBank/DDBJ databases">
        <title>Phaeobacter portensis sp. nov., a tropodithietic acid producing bacterium isolated from a German harbor.</title>
        <authorList>
            <person name="Freese H.M."/>
            <person name="Bunk B."/>
            <person name="Breider S."/>
            <person name="Brinkhoff T."/>
        </authorList>
    </citation>
    <scope>NUCLEOTIDE SEQUENCE [LARGE SCALE GENOMIC DNA]</scope>
    <source>
        <strain evidence="5">P97</strain>
        <plasmid evidence="5">pp97_a</plasmid>
    </source>
</reference>
<dbReference type="OrthoDB" id="9804309at2"/>
<name>A0A1L3IA73_9RHOB</name>
<dbReference type="Pfam" id="PF01980">
    <property type="entry name" value="TrmO_N"/>
    <property type="match status" value="1"/>
</dbReference>
<evidence type="ECO:0000313" key="4">
    <source>
        <dbReference type="EMBL" id="APG48988.1"/>
    </source>
</evidence>
<dbReference type="EMBL" id="CP016365">
    <property type="protein sequence ID" value="APG48988.1"/>
    <property type="molecule type" value="Genomic_DNA"/>
</dbReference>
<geneLocation type="plasmid" evidence="5">
    <name>pp97_a</name>
</geneLocation>
<dbReference type="PANTHER" id="PTHR12818:SF0">
    <property type="entry name" value="TRNA (ADENINE(37)-N6)-METHYLTRANSFERASE"/>
    <property type="match status" value="1"/>
</dbReference>
<dbReference type="GO" id="GO:0008168">
    <property type="term" value="F:methyltransferase activity"/>
    <property type="evidence" value="ECO:0007669"/>
    <property type="project" value="UniProtKB-KW"/>
</dbReference>
<gene>
    <name evidence="4" type="ORF">PhaeoP97_03636</name>
</gene>
<keyword evidence="5" id="KW-1185">Reference proteome</keyword>
<dbReference type="Proteomes" id="UP000183859">
    <property type="component" value="Plasmid pP97_a"/>
</dbReference>
<dbReference type="RefSeq" id="WP_072506626.1">
    <property type="nucleotide sequence ID" value="NZ_CP016365.1"/>
</dbReference>
<dbReference type="KEGG" id="php:PhaeoP97_03636"/>
<sequence length="152" mass="16663">MTDAMQLLTLPTGTFEITPIGVVRTGFSEVSDCPMSGRRNATASRIEIAPEYQAALHNIALASHLWVLYWLHRSDRNARVRRARGNQVARGVFASRAPNRPNPIGLSAVQLLDHTDGILTISGLDCIDGTPVVDLKPVVPQEDARPDATIRW</sequence>
<evidence type="ECO:0000259" key="3">
    <source>
        <dbReference type="PROSITE" id="PS51668"/>
    </source>
</evidence>
<dbReference type="SUPFAM" id="SSF118196">
    <property type="entry name" value="YaeB-like"/>
    <property type="match status" value="1"/>
</dbReference>
<dbReference type="InterPro" id="IPR023370">
    <property type="entry name" value="TrmO-like_N"/>
</dbReference>
<dbReference type="Gene3D" id="2.40.30.70">
    <property type="entry name" value="YaeB-like"/>
    <property type="match status" value="1"/>
</dbReference>
<dbReference type="PROSITE" id="PS51668">
    <property type="entry name" value="TSAA_2"/>
    <property type="match status" value="1"/>
</dbReference>
<keyword evidence="4" id="KW-0489">Methyltransferase</keyword>